<reference evidence="1" key="2">
    <citation type="journal article" date="2021" name="PeerJ">
        <title>Extensive microbial diversity within the chicken gut microbiome revealed by metagenomics and culture.</title>
        <authorList>
            <person name="Gilroy R."/>
            <person name="Ravi A."/>
            <person name="Getino M."/>
            <person name="Pursley I."/>
            <person name="Horton D.L."/>
            <person name="Alikhan N.F."/>
            <person name="Baker D."/>
            <person name="Gharbi K."/>
            <person name="Hall N."/>
            <person name="Watson M."/>
            <person name="Adriaenssens E.M."/>
            <person name="Foster-Nyarko E."/>
            <person name="Jarju S."/>
            <person name="Secka A."/>
            <person name="Antonio M."/>
            <person name="Oren A."/>
            <person name="Chaudhuri R.R."/>
            <person name="La Ragione R."/>
            <person name="Hildebrand F."/>
            <person name="Pallen M.J."/>
        </authorList>
    </citation>
    <scope>NUCLEOTIDE SEQUENCE</scope>
    <source>
        <strain evidence="1">CHK189-12415</strain>
    </source>
</reference>
<evidence type="ECO:0000313" key="2">
    <source>
        <dbReference type="Proteomes" id="UP000824241"/>
    </source>
</evidence>
<sequence>MAMQKVVYISNSRDFTEPKDINDNQYLVRLNKLLEEGWVISQMNTQTVEVDPKLESYLHKETLVSFVILEKPDEK</sequence>
<name>A0A9D1J5T2_9FIRM</name>
<accession>A0A9D1J5T2</accession>
<organism evidence="1 2">
    <name type="scientific">Candidatus Faecivivens stercoravium</name>
    <dbReference type="NCBI Taxonomy" id="2840803"/>
    <lineage>
        <taxon>Bacteria</taxon>
        <taxon>Bacillati</taxon>
        <taxon>Bacillota</taxon>
        <taxon>Clostridia</taxon>
        <taxon>Eubacteriales</taxon>
        <taxon>Oscillospiraceae</taxon>
        <taxon>Oscillospiraceae incertae sedis</taxon>
        <taxon>Candidatus Faecivivens</taxon>
    </lineage>
</organism>
<dbReference type="EMBL" id="DVHA01000319">
    <property type="protein sequence ID" value="HIR61868.1"/>
    <property type="molecule type" value="Genomic_DNA"/>
</dbReference>
<comment type="caution">
    <text evidence="1">The sequence shown here is derived from an EMBL/GenBank/DDBJ whole genome shotgun (WGS) entry which is preliminary data.</text>
</comment>
<proteinExistence type="predicted"/>
<reference evidence="1" key="1">
    <citation type="submission" date="2020-10" db="EMBL/GenBank/DDBJ databases">
        <authorList>
            <person name="Gilroy R."/>
        </authorList>
    </citation>
    <scope>NUCLEOTIDE SEQUENCE</scope>
    <source>
        <strain evidence="1">CHK189-12415</strain>
    </source>
</reference>
<protein>
    <recommendedName>
        <fullName evidence="3">DUF4177 domain-containing protein</fullName>
    </recommendedName>
</protein>
<gene>
    <name evidence="1" type="ORF">IAB37_09870</name>
</gene>
<dbReference type="Proteomes" id="UP000824241">
    <property type="component" value="Unassembled WGS sequence"/>
</dbReference>
<evidence type="ECO:0008006" key="3">
    <source>
        <dbReference type="Google" id="ProtNLM"/>
    </source>
</evidence>
<evidence type="ECO:0000313" key="1">
    <source>
        <dbReference type="EMBL" id="HIR61868.1"/>
    </source>
</evidence>
<dbReference type="AlphaFoldDB" id="A0A9D1J5T2"/>